<dbReference type="InterPro" id="IPR019775">
    <property type="entry name" value="WD40_repeat_CS"/>
</dbReference>
<dbReference type="SMART" id="SM00320">
    <property type="entry name" value="WD40"/>
    <property type="match status" value="7"/>
</dbReference>
<keyword evidence="2" id="KW-0677">Repeat</keyword>
<sequence>MSASPRLAWELIERIICHSGDDPDILCSFSLTCSQLRPRSLCLMVADVEIRKREQVAAFRDFLESFPHLCPFVRSVTTDPAVFTPFPLLYILPSLSKFTWITNQLERHDVLSLPLSVLTCFRRFGTNITALYISDLHFKTLQDFCRVLLAFPRLQELNCKSLSIREPVSNSVSLELIKRRLSQQLNPRTVTMELISKTDETIAGLLLESAQSTIQILSLSLQYDRSSSISACIREQSWTVLRDITLRLRYSFEMPRGATSIKTSIEVLKDFRPPNLINVTVVFPSPIGELLLRIASLRGYRRLCSELDLTLLSWPHSKLTFFSDRPTHSRRQHLWTQELSKHFPKMAERGSLIIFSRLETAVGHDQRIDFLVHSSDSQWLATASADSTVILWDSDGRLVYEWVAHGGPVLSLAFSPYRERMASAGADGKLAVWDISQPESVFRIAILEQHTRRVTSCAWSPDGTLIASGSKDGTVRLWDARTFQHLKLLELLTVEDVRFSLDGCSLASRCFHRSSIWDLTADTSHEILWEWGDGEYGAIVFDPQSTRFATGHETGVVKIWDLETGGCLFRLEQHTQAVVDVAFSFDGMLMLSASRDGTVNIWDTSSGIMTLSLHGHTEAVLAACFSPCGKYVASASEDETVRLWRTDDGSCMETFSEHKDWVKHVAFSPDGKTLSSGADDGQVVIRHLR</sequence>
<dbReference type="SUPFAM" id="SSF50998">
    <property type="entry name" value="Quinoprotein alcohol dehydrogenase-like"/>
    <property type="match status" value="1"/>
</dbReference>
<dbReference type="Proteomes" id="UP000292082">
    <property type="component" value="Unassembled WGS sequence"/>
</dbReference>
<feature type="repeat" description="WD" evidence="3">
    <location>
        <begin position="447"/>
        <end position="488"/>
    </location>
</feature>
<dbReference type="EMBL" id="ML145176">
    <property type="protein sequence ID" value="TBU55056.1"/>
    <property type="molecule type" value="Genomic_DNA"/>
</dbReference>
<evidence type="ECO:0000313" key="5">
    <source>
        <dbReference type="Proteomes" id="UP000292082"/>
    </source>
</evidence>
<dbReference type="STRING" id="114155.A0A4Q9PLQ0"/>
<name>A0A4Q9PLQ0_9APHY</name>
<feature type="repeat" description="WD" evidence="3">
    <location>
        <begin position="538"/>
        <end position="570"/>
    </location>
</feature>
<dbReference type="AlphaFoldDB" id="A0A4Q9PLQ0"/>
<dbReference type="PANTHER" id="PTHR19879">
    <property type="entry name" value="TRANSCRIPTION INITIATION FACTOR TFIID"/>
    <property type="match status" value="1"/>
</dbReference>
<dbReference type="CDD" id="cd00200">
    <property type="entry name" value="WD40"/>
    <property type="match status" value="1"/>
</dbReference>
<protein>
    <submittedName>
        <fullName evidence="4">WD40-repeat-containing domain protein</fullName>
    </submittedName>
</protein>
<organism evidence="4 5">
    <name type="scientific">Dichomitus squalens</name>
    <dbReference type="NCBI Taxonomy" id="114155"/>
    <lineage>
        <taxon>Eukaryota</taxon>
        <taxon>Fungi</taxon>
        <taxon>Dikarya</taxon>
        <taxon>Basidiomycota</taxon>
        <taxon>Agaricomycotina</taxon>
        <taxon>Agaricomycetes</taxon>
        <taxon>Polyporales</taxon>
        <taxon>Polyporaceae</taxon>
        <taxon>Dichomitus</taxon>
    </lineage>
</organism>
<keyword evidence="1 3" id="KW-0853">WD repeat</keyword>
<dbReference type="PROSITE" id="PS50294">
    <property type="entry name" value="WD_REPEATS_REGION"/>
    <property type="match status" value="6"/>
</dbReference>
<dbReference type="InterPro" id="IPR020472">
    <property type="entry name" value="WD40_PAC1"/>
</dbReference>
<dbReference type="InterPro" id="IPR011047">
    <property type="entry name" value="Quinoprotein_ADH-like_sf"/>
</dbReference>
<dbReference type="PRINTS" id="PR00320">
    <property type="entry name" value="GPROTEINBRPT"/>
</dbReference>
<evidence type="ECO:0000313" key="4">
    <source>
        <dbReference type="EMBL" id="TBU55056.1"/>
    </source>
</evidence>
<keyword evidence="5" id="KW-1185">Reference proteome</keyword>
<evidence type="ECO:0000256" key="3">
    <source>
        <dbReference type="PROSITE-ProRule" id="PRU00221"/>
    </source>
</evidence>
<dbReference type="Pfam" id="PF00400">
    <property type="entry name" value="WD40"/>
    <property type="match status" value="6"/>
</dbReference>
<feature type="repeat" description="WD" evidence="3">
    <location>
        <begin position="613"/>
        <end position="654"/>
    </location>
</feature>
<dbReference type="InterPro" id="IPR015943">
    <property type="entry name" value="WD40/YVTN_repeat-like_dom_sf"/>
</dbReference>
<dbReference type="Gene3D" id="2.130.10.10">
    <property type="entry name" value="YVTN repeat-like/Quinoprotein amine dehydrogenase"/>
    <property type="match status" value="2"/>
</dbReference>
<accession>A0A4Q9PLQ0</accession>
<dbReference type="PANTHER" id="PTHR19879:SF9">
    <property type="entry name" value="TRANSCRIPTION INITIATION FACTOR TFIID SUBUNIT 5"/>
    <property type="match status" value="1"/>
</dbReference>
<feature type="repeat" description="WD" evidence="3">
    <location>
        <begin position="571"/>
        <end position="612"/>
    </location>
</feature>
<dbReference type="SUPFAM" id="SSF50978">
    <property type="entry name" value="WD40 repeat-like"/>
    <property type="match status" value="1"/>
</dbReference>
<dbReference type="InterPro" id="IPR036322">
    <property type="entry name" value="WD40_repeat_dom_sf"/>
</dbReference>
<dbReference type="PROSITE" id="PS00678">
    <property type="entry name" value="WD_REPEATS_1"/>
    <property type="match status" value="3"/>
</dbReference>
<feature type="repeat" description="WD" evidence="3">
    <location>
        <begin position="655"/>
        <end position="689"/>
    </location>
</feature>
<feature type="repeat" description="WD" evidence="3">
    <location>
        <begin position="402"/>
        <end position="443"/>
    </location>
</feature>
<gene>
    <name evidence="4" type="ORF">BD310DRAFT_885093</name>
</gene>
<proteinExistence type="predicted"/>
<reference evidence="4 5" key="1">
    <citation type="submission" date="2019-01" db="EMBL/GenBank/DDBJ databases">
        <title>Draft genome sequences of three monokaryotic isolates of the white-rot basidiomycete fungus Dichomitus squalens.</title>
        <authorList>
            <consortium name="DOE Joint Genome Institute"/>
            <person name="Lopez S.C."/>
            <person name="Andreopoulos B."/>
            <person name="Pangilinan J."/>
            <person name="Lipzen A."/>
            <person name="Riley R."/>
            <person name="Ahrendt S."/>
            <person name="Ng V."/>
            <person name="Barry K."/>
            <person name="Daum C."/>
            <person name="Grigoriev I.V."/>
            <person name="Hilden K.S."/>
            <person name="Makela M.R."/>
            <person name="de Vries R.P."/>
        </authorList>
    </citation>
    <scope>NUCLEOTIDE SEQUENCE [LARGE SCALE GENOMIC DNA]</scope>
    <source>
        <strain evidence="4 5">CBS 464.89</strain>
    </source>
</reference>
<dbReference type="InterPro" id="IPR001680">
    <property type="entry name" value="WD40_rpt"/>
</dbReference>
<evidence type="ECO:0000256" key="1">
    <source>
        <dbReference type="ARBA" id="ARBA00022574"/>
    </source>
</evidence>
<dbReference type="PROSITE" id="PS50082">
    <property type="entry name" value="WD_REPEATS_2"/>
    <property type="match status" value="7"/>
</dbReference>
<feature type="repeat" description="WD" evidence="3">
    <location>
        <begin position="361"/>
        <end position="393"/>
    </location>
</feature>
<evidence type="ECO:0000256" key="2">
    <source>
        <dbReference type="ARBA" id="ARBA00022737"/>
    </source>
</evidence>